<protein>
    <recommendedName>
        <fullName evidence="2">HTH cro/C1-type domain-containing protein</fullName>
    </recommendedName>
</protein>
<sequence>MKSLRSKKKLTQSELAKILGVARTTYAMYEQGQREPDYETLQKIADYFEVTVDYLLGREEKKTPSWSDEDEFDKWVNDPEVYKFYKEFNDSPEERRQALLAVWEILKKQK</sequence>
<dbReference type="InterPro" id="IPR001387">
    <property type="entry name" value="Cro/C1-type_HTH"/>
</dbReference>
<gene>
    <name evidence="3" type="ORF">AUC31_17350</name>
</gene>
<dbReference type="InterPro" id="IPR010982">
    <property type="entry name" value="Lambda_DNA-bd_dom_sf"/>
</dbReference>
<evidence type="ECO:0000256" key="1">
    <source>
        <dbReference type="ARBA" id="ARBA00023125"/>
    </source>
</evidence>
<feature type="domain" description="HTH cro/C1-type" evidence="2">
    <location>
        <begin position="1"/>
        <end position="55"/>
    </location>
</feature>
<accession>A0A0U2N899</accession>
<dbReference type="PANTHER" id="PTHR46558">
    <property type="entry name" value="TRACRIPTIONAL REGULATORY PROTEIN-RELATED-RELATED"/>
    <property type="match status" value="1"/>
</dbReference>
<organism evidence="3 4">
    <name type="scientific">Planococcus rifietoensis</name>
    <dbReference type="NCBI Taxonomy" id="200991"/>
    <lineage>
        <taxon>Bacteria</taxon>
        <taxon>Bacillati</taxon>
        <taxon>Bacillota</taxon>
        <taxon>Bacilli</taxon>
        <taxon>Bacillales</taxon>
        <taxon>Caryophanaceae</taxon>
        <taxon>Planococcus</taxon>
    </lineage>
</organism>
<evidence type="ECO:0000313" key="4">
    <source>
        <dbReference type="Proteomes" id="UP000067683"/>
    </source>
</evidence>
<dbReference type="CDD" id="cd00093">
    <property type="entry name" value="HTH_XRE"/>
    <property type="match status" value="1"/>
</dbReference>
<dbReference type="GO" id="GO:0003677">
    <property type="term" value="F:DNA binding"/>
    <property type="evidence" value="ECO:0007669"/>
    <property type="project" value="UniProtKB-KW"/>
</dbReference>
<keyword evidence="1" id="KW-0238">DNA-binding</keyword>
<evidence type="ECO:0000313" key="3">
    <source>
        <dbReference type="EMBL" id="ALS77129.1"/>
    </source>
</evidence>
<proteinExistence type="predicted"/>
<dbReference type="Pfam" id="PF01381">
    <property type="entry name" value="HTH_3"/>
    <property type="match status" value="1"/>
</dbReference>
<dbReference type="EMBL" id="CP013659">
    <property type="protein sequence ID" value="ALS77129.1"/>
    <property type="molecule type" value="Genomic_DNA"/>
</dbReference>
<dbReference type="KEGG" id="prt:AUC31_17350"/>
<dbReference type="AlphaFoldDB" id="A0A0U2N899"/>
<dbReference type="SMART" id="SM00530">
    <property type="entry name" value="HTH_XRE"/>
    <property type="match status" value="1"/>
</dbReference>
<dbReference type="SUPFAM" id="SSF47413">
    <property type="entry name" value="lambda repressor-like DNA-binding domains"/>
    <property type="match status" value="1"/>
</dbReference>
<name>A0A0U2N899_9BACL</name>
<evidence type="ECO:0000259" key="2">
    <source>
        <dbReference type="PROSITE" id="PS50943"/>
    </source>
</evidence>
<keyword evidence="4" id="KW-1185">Reference proteome</keyword>
<dbReference type="PROSITE" id="PS50943">
    <property type="entry name" value="HTH_CROC1"/>
    <property type="match status" value="1"/>
</dbReference>
<dbReference type="Proteomes" id="UP000067683">
    <property type="component" value="Chromosome"/>
</dbReference>
<dbReference type="Gene3D" id="1.10.260.40">
    <property type="entry name" value="lambda repressor-like DNA-binding domains"/>
    <property type="match status" value="1"/>
</dbReference>
<dbReference type="STRING" id="200991.AUC31_17350"/>
<dbReference type="PANTHER" id="PTHR46558:SF14">
    <property type="entry name" value="HTH-TYPE TRANSCRIPTIONAL REGULATOR ANSR"/>
    <property type="match status" value="1"/>
</dbReference>
<reference evidence="3" key="1">
    <citation type="submission" date="2016-01" db="EMBL/GenBank/DDBJ databases">
        <title>Complete genome of Planococcus rifietoensis type strain M8.</title>
        <authorList>
            <person name="See-Too W.S."/>
        </authorList>
    </citation>
    <scope>NUCLEOTIDE SEQUENCE [LARGE SCALE GENOMIC DNA]</scope>
    <source>
        <strain evidence="3">M8</strain>
    </source>
</reference>